<gene>
    <name evidence="2" type="ORF">H5410_048907</name>
</gene>
<sequence>MSSSSQYYHLVLCLFLLSFSSLINSQEMFLAHVKNETPNLVKAKCSLYGGPMMDYLMESGHHYTLAGLITPDVNNTIYCEMKLREKHGGFMLYDSNDTKTCHFRSGDCEWYIHEDGLCM</sequence>
<organism evidence="2 3">
    <name type="scientific">Solanum commersonii</name>
    <name type="common">Commerson's wild potato</name>
    <name type="synonym">Commerson's nightshade</name>
    <dbReference type="NCBI Taxonomy" id="4109"/>
    <lineage>
        <taxon>Eukaryota</taxon>
        <taxon>Viridiplantae</taxon>
        <taxon>Streptophyta</taxon>
        <taxon>Embryophyta</taxon>
        <taxon>Tracheophyta</taxon>
        <taxon>Spermatophyta</taxon>
        <taxon>Magnoliopsida</taxon>
        <taxon>eudicotyledons</taxon>
        <taxon>Gunneridae</taxon>
        <taxon>Pentapetalae</taxon>
        <taxon>asterids</taxon>
        <taxon>lamiids</taxon>
        <taxon>Solanales</taxon>
        <taxon>Solanaceae</taxon>
        <taxon>Solanoideae</taxon>
        <taxon>Solaneae</taxon>
        <taxon>Solanum</taxon>
    </lineage>
</organism>
<dbReference type="AlphaFoldDB" id="A0A9J5XJJ6"/>
<accession>A0A9J5XJJ6</accession>
<keyword evidence="1" id="KW-0732">Signal</keyword>
<evidence type="ECO:0000313" key="3">
    <source>
        <dbReference type="Proteomes" id="UP000824120"/>
    </source>
</evidence>
<evidence type="ECO:0000313" key="2">
    <source>
        <dbReference type="EMBL" id="KAG5588473.1"/>
    </source>
</evidence>
<evidence type="ECO:0000256" key="1">
    <source>
        <dbReference type="SAM" id="SignalP"/>
    </source>
</evidence>
<keyword evidence="3" id="KW-1185">Reference proteome</keyword>
<comment type="caution">
    <text evidence="2">The sequence shown here is derived from an EMBL/GenBank/DDBJ whole genome shotgun (WGS) entry which is preliminary data.</text>
</comment>
<reference evidence="2 3" key="1">
    <citation type="submission" date="2020-09" db="EMBL/GenBank/DDBJ databases">
        <title>De no assembly of potato wild relative species, Solanum commersonii.</title>
        <authorList>
            <person name="Cho K."/>
        </authorList>
    </citation>
    <scope>NUCLEOTIDE SEQUENCE [LARGE SCALE GENOMIC DNA]</scope>
    <source>
        <strain evidence="2">LZ3.2</strain>
        <tissue evidence="2">Leaf</tissue>
    </source>
</reference>
<protein>
    <recommendedName>
        <fullName evidence="4">S-protein homolog</fullName>
    </recommendedName>
</protein>
<feature type="chain" id="PRO_5039931688" description="S-protein homolog" evidence="1">
    <location>
        <begin position="26"/>
        <end position="119"/>
    </location>
</feature>
<dbReference type="Proteomes" id="UP000824120">
    <property type="component" value="Chromosome 9"/>
</dbReference>
<evidence type="ECO:0008006" key="4">
    <source>
        <dbReference type="Google" id="ProtNLM"/>
    </source>
</evidence>
<dbReference type="EMBL" id="JACXVP010000009">
    <property type="protein sequence ID" value="KAG5588473.1"/>
    <property type="molecule type" value="Genomic_DNA"/>
</dbReference>
<name>A0A9J5XJJ6_SOLCO</name>
<proteinExistence type="predicted"/>
<feature type="signal peptide" evidence="1">
    <location>
        <begin position="1"/>
        <end position="25"/>
    </location>
</feature>